<dbReference type="Proteomes" id="UP000199119">
    <property type="component" value="Unassembled WGS sequence"/>
</dbReference>
<proteinExistence type="predicted"/>
<dbReference type="AlphaFoldDB" id="A0A1I2DUA9"/>
<reference evidence="3" key="1">
    <citation type="submission" date="2016-10" db="EMBL/GenBank/DDBJ databases">
        <authorList>
            <person name="Varghese N."/>
            <person name="Submissions S."/>
        </authorList>
    </citation>
    <scope>NUCLEOTIDE SEQUENCE [LARGE SCALE GENOMIC DNA]</scope>
    <source>
        <strain evidence="3">DSM 27981</strain>
    </source>
</reference>
<feature type="region of interest" description="Disordered" evidence="1">
    <location>
        <begin position="89"/>
        <end position="110"/>
    </location>
</feature>
<gene>
    <name evidence="2" type="ORF">SAMN04489711_10616</name>
</gene>
<evidence type="ECO:0000313" key="3">
    <source>
        <dbReference type="Proteomes" id="UP000199119"/>
    </source>
</evidence>
<protein>
    <submittedName>
        <fullName evidence="2">Uncharacterized protein</fullName>
    </submittedName>
</protein>
<evidence type="ECO:0000313" key="2">
    <source>
        <dbReference type="EMBL" id="SFE84165.1"/>
    </source>
</evidence>
<evidence type="ECO:0000256" key="1">
    <source>
        <dbReference type="SAM" id="MobiDB-lite"/>
    </source>
</evidence>
<keyword evidence="3" id="KW-1185">Reference proteome</keyword>
<dbReference type="EMBL" id="FONX01000006">
    <property type="protein sequence ID" value="SFE84165.1"/>
    <property type="molecule type" value="Genomic_DNA"/>
</dbReference>
<accession>A0A1I2DUA9</accession>
<sequence>MPLPDRKSGVVNVPDVQMRVLPLGERHFVPRVSRNVRLLGVVRRGLETGALAWLPDGRYAQVNGDIVQPLDPVEVEAALQCAGIAVPGAARAARRPDSASERPMSGTPTVVIKRRRTIRLPDEGHGTGA</sequence>
<organism evidence="2 3">
    <name type="scientific">Paracidovorax wautersii</name>
    <dbReference type="NCBI Taxonomy" id="1177982"/>
    <lineage>
        <taxon>Bacteria</taxon>
        <taxon>Pseudomonadati</taxon>
        <taxon>Pseudomonadota</taxon>
        <taxon>Betaproteobacteria</taxon>
        <taxon>Burkholderiales</taxon>
        <taxon>Comamonadaceae</taxon>
        <taxon>Paracidovorax</taxon>
    </lineage>
</organism>
<name>A0A1I2DUA9_9BURK</name>